<name>A0A6A5SFU4_9PLEO</name>
<reference evidence="1" key="1">
    <citation type="journal article" date="2020" name="Stud. Mycol.">
        <title>101 Dothideomycetes genomes: a test case for predicting lifestyles and emergence of pathogens.</title>
        <authorList>
            <person name="Haridas S."/>
            <person name="Albert R."/>
            <person name="Binder M."/>
            <person name="Bloem J."/>
            <person name="Labutti K."/>
            <person name="Salamov A."/>
            <person name="Andreopoulos B."/>
            <person name="Baker S."/>
            <person name="Barry K."/>
            <person name="Bills G."/>
            <person name="Bluhm B."/>
            <person name="Cannon C."/>
            <person name="Castanera R."/>
            <person name="Culley D."/>
            <person name="Daum C."/>
            <person name="Ezra D."/>
            <person name="Gonzalez J."/>
            <person name="Henrissat B."/>
            <person name="Kuo A."/>
            <person name="Liang C."/>
            <person name="Lipzen A."/>
            <person name="Lutzoni F."/>
            <person name="Magnuson J."/>
            <person name="Mondo S."/>
            <person name="Nolan M."/>
            <person name="Ohm R."/>
            <person name="Pangilinan J."/>
            <person name="Park H.-J."/>
            <person name="Ramirez L."/>
            <person name="Alfaro M."/>
            <person name="Sun H."/>
            <person name="Tritt A."/>
            <person name="Yoshinaga Y."/>
            <person name="Zwiers L.-H."/>
            <person name="Turgeon B."/>
            <person name="Goodwin S."/>
            <person name="Spatafora J."/>
            <person name="Crous P."/>
            <person name="Grigoriev I."/>
        </authorList>
    </citation>
    <scope>NUCLEOTIDE SEQUENCE</scope>
    <source>
        <strain evidence="1">CBS 161.51</strain>
    </source>
</reference>
<organism evidence="1 2">
    <name type="scientific">Clathrospora elynae</name>
    <dbReference type="NCBI Taxonomy" id="706981"/>
    <lineage>
        <taxon>Eukaryota</taxon>
        <taxon>Fungi</taxon>
        <taxon>Dikarya</taxon>
        <taxon>Ascomycota</taxon>
        <taxon>Pezizomycotina</taxon>
        <taxon>Dothideomycetes</taxon>
        <taxon>Pleosporomycetidae</taxon>
        <taxon>Pleosporales</taxon>
        <taxon>Diademaceae</taxon>
        <taxon>Clathrospora</taxon>
    </lineage>
</organism>
<sequence>MSFCKKVSLPAIEGCTRWTPCFGLHNLTLYRFDLPSTPAKAVCFRLVQHLRVVPLAGRRVPSRDPVAGGVPLRVNASQRLQMSLEPPRRAWRPPRCHCCVDAAPSGVAHCCGIAPPGVERVSPSHAACLGR</sequence>
<keyword evidence="2" id="KW-1185">Reference proteome</keyword>
<proteinExistence type="predicted"/>
<dbReference type="EMBL" id="ML976097">
    <property type="protein sequence ID" value="KAF1938732.1"/>
    <property type="molecule type" value="Genomic_DNA"/>
</dbReference>
<evidence type="ECO:0000313" key="1">
    <source>
        <dbReference type="EMBL" id="KAF1938732.1"/>
    </source>
</evidence>
<dbReference type="AlphaFoldDB" id="A0A6A5SFU4"/>
<accession>A0A6A5SFU4</accession>
<gene>
    <name evidence="1" type="ORF">EJ02DRAFT_16558</name>
</gene>
<dbReference type="Proteomes" id="UP000800038">
    <property type="component" value="Unassembled WGS sequence"/>
</dbReference>
<evidence type="ECO:0000313" key="2">
    <source>
        <dbReference type="Proteomes" id="UP000800038"/>
    </source>
</evidence>
<protein>
    <submittedName>
        <fullName evidence="1">Uncharacterized protein</fullName>
    </submittedName>
</protein>